<evidence type="ECO:0000259" key="3">
    <source>
        <dbReference type="Pfam" id="PF07724"/>
    </source>
</evidence>
<dbReference type="EMBL" id="CBFW010000164">
    <property type="protein sequence ID" value="CDC73521.1"/>
    <property type="molecule type" value="Genomic_DNA"/>
</dbReference>
<dbReference type="GO" id="GO:0005524">
    <property type="term" value="F:ATP binding"/>
    <property type="evidence" value="ECO:0007669"/>
    <property type="project" value="UniProtKB-KW"/>
</dbReference>
<dbReference type="InterPro" id="IPR027417">
    <property type="entry name" value="P-loop_NTPase"/>
</dbReference>
<comment type="caution">
    <text evidence="4">The sequence shown here is derived from an EMBL/GenBank/DDBJ whole genome shotgun (WGS) entry which is preliminary data.</text>
</comment>
<dbReference type="GO" id="GO:0034605">
    <property type="term" value="P:cellular response to heat"/>
    <property type="evidence" value="ECO:0007669"/>
    <property type="project" value="TreeGrafter"/>
</dbReference>
<dbReference type="Pfam" id="PF07724">
    <property type="entry name" value="AAA_2"/>
    <property type="match status" value="1"/>
</dbReference>
<dbReference type="PANTHER" id="PTHR11638:SF18">
    <property type="entry name" value="HEAT SHOCK PROTEIN 104"/>
    <property type="match status" value="1"/>
</dbReference>
<proteinExistence type="predicted"/>
<keyword evidence="2" id="KW-0067">ATP-binding</keyword>
<evidence type="ECO:0000313" key="4">
    <source>
        <dbReference type="EMBL" id="CDC73521.1"/>
    </source>
</evidence>
<dbReference type="InterPro" id="IPR050130">
    <property type="entry name" value="ClpA_ClpB"/>
</dbReference>
<dbReference type="InterPro" id="IPR003959">
    <property type="entry name" value="ATPase_AAA_core"/>
</dbReference>
<protein>
    <submittedName>
        <fullName evidence="4">Putative stress response-related Clp ATPase</fullName>
    </submittedName>
</protein>
<dbReference type="AlphaFoldDB" id="R6U089"/>
<dbReference type="SUPFAM" id="SSF52540">
    <property type="entry name" value="P-loop containing nucleoside triphosphate hydrolases"/>
    <property type="match status" value="1"/>
</dbReference>
<dbReference type="STRING" id="1263015.BN580_01263"/>
<gene>
    <name evidence="4" type="ORF">BN580_01263</name>
</gene>
<evidence type="ECO:0000313" key="5">
    <source>
        <dbReference type="Proteomes" id="UP000017938"/>
    </source>
</evidence>
<keyword evidence="1" id="KW-0547">Nucleotide-binding</keyword>
<dbReference type="PRINTS" id="PR00300">
    <property type="entry name" value="CLPPROTEASEA"/>
</dbReference>
<accession>R6U089</accession>
<dbReference type="PANTHER" id="PTHR11638">
    <property type="entry name" value="ATP-DEPENDENT CLP PROTEASE"/>
    <property type="match status" value="1"/>
</dbReference>
<dbReference type="InterPro" id="IPR001270">
    <property type="entry name" value="ClpA/B"/>
</dbReference>
<evidence type="ECO:0000256" key="2">
    <source>
        <dbReference type="ARBA" id="ARBA00022840"/>
    </source>
</evidence>
<dbReference type="Proteomes" id="UP000017938">
    <property type="component" value="Unassembled WGS sequence"/>
</dbReference>
<reference evidence="4" key="1">
    <citation type="submission" date="2012-11" db="EMBL/GenBank/DDBJ databases">
        <title>Dependencies among metagenomic species, viruses, plasmids and units of genetic variation.</title>
        <authorList>
            <person name="Nielsen H.B."/>
            <person name="Almeida M."/>
            <person name="Juncker A.S."/>
            <person name="Rasmussen S."/>
            <person name="Li J."/>
            <person name="Sunagawa S."/>
            <person name="Plichta D."/>
            <person name="Gautier L."/>
            <person name="Le Chatelier E."/>
            <person name="Peletier E."/>
            <person name="Bonde I."/>
            <person name="Nielsen T."/>
            <person name="Manichanh C."/>
            <person name="Arumugam M."/>
            <person name="Batto J."/>
            <person name="Santos M.B.Q.D."/>
            <person name="Blom N."/>
            <person name="Borruel N."/>
            <person name="Burgdorf K.S."/>
            <person name="Boumezbeur F."/>
            <person name="Casellas F."/>
            <person name="Dore J."/>
            <person name="Guarner F."/>
            <person name="Hansen T."/>
            <person name="Hildebrand F."/>
            <person name="Kaas R.S."/>
            <person name="Kennedy S."/>
            <person name="Kristiansen K."/>
            <person name="Kultima J.R."/>
            <person name="Leonard P."/>
            <person name="Levenez F."/>
            <person name="Lund O."/>
            <person name="Moumen B."/>
            <person name="Le Paslier D."/>
            <person name="Pons N."/>
            <person name="Pedersen O."/>
            <person name="Prifti E."/>
            <person name="Qin J."/>
            <person name="Raes J."/>
            <person name="Tap J."/>
            <person name="Tims S."/>
            <person name="Ussery D.W."/>
            <person name="Yamada T."/>
            <person name="MetaHit consortium"/>
            <person name="Renault P."/>
            <person name="Sicheritz-Ponten T."/>
            <person name="Bork P."/>
            <person name="Wang J."/>
            <person name="Brunak S."/>
            <person name="Ehrlich S.D."/>
        </authorList>
    </citation>
    <scope>NUCLEOTIDE SEQUENCE [LARGE SCALE GENOMIC DNA]</scope>
</reference>
<dbReference type="GO" id="GO:0016887">
    <property type="term" value="F:ATP hydrolysis activity"/>
    <property type="evidence" value="ECO:0007669"/>
    <property type="project" value="InterPro"/>
</dbReference>
<organism evidence="4 5">
    <name type="scientific">Candidatus Colimorpha enterica</name>
    <dbReference type="NCBI Taxonomy" id="3083063"/>
    <lineage>
        <taxon>Bacteria</taxon>
        <taxon>Pseudomonadati</taxon>
        <taxon>Bacteroidota</taxon>
        <taxon>Bacteroidia</taxon>
        <taxon>Bacteroidales</taxon>
        <taxon>Candidatus Colimorpha</taxon>
    </lineage>
</organism>
<evidence type="ECO:0000256" key="1">
    <source>
        <dbReference type="ARBA" id="ARBA00022741"/>
    </source>
</evidence>
<feature type="domain" description="ATPase AAA-type core" evidence="3">
    <location>
        <begin position="2"/>
        <end position="101"/>
    </location>
</feature>
<sequence length="237" mass="24984">MADAVFGSSDALIRLDMSEYSESHCVSKLIGSPPGYVGYRDEGALTGRILSRPRSVVLFDSAECAHPDVFPLIRRILESGFLDDSSGRRCDFGNSVVIIACTEAAQLTAGFGAASGKAPGGSRLPAGISERADAVLAFSPISRDTAEKIAERELDRQVRSLAGFGIKASVSPGIARRIVRAADVLSGGARAVINAVRKCALPDIPADGKIPESLILTEKDGKTGWFSVTEAEILHII</sequence>
<dbReference type="GO" id="GO:0005737">
    <property type="term" value="C:cytoplasm"/>
    <property type="evidence" value="ECO:0007669"/>
    <property type="project" value="TreeGrafter"/>
</dbReference>
<name>R6U089_9BACT</name>
<dbReference type="Gene3D" id="3.40.50.300">
    <property type="entry name" value="P-loop containing nucleotide triphosphate hydrolases"/>
    <property type="match status" value="1"/>
</dbReference>